<accession>A0A9P3G5K3</accession>
<feature type="chain" id="PRO_5040505166" evidence="2">
    <location>
        <begin position="23"/>
        <end position="216"/>
    </location>
</feature>
<evidence type="ECO:0000256" key="1">
    <source>
        <dbReference type="SAM" id="MobiDB-lite"/>
    </source>
</evidence>
<sequence length="216" mass="21057">MFTTLVSAAALLSALAIRGASAQDAFAIDTPVMTQCQDVHVTWSGGKAPFNLIVVPSDAPCDQVLVDLGDHQGQSITWNVGIAAGTQVMLSLQDANEDEAWSGIITVGGNDDSSCLAAASSAASSAAPSSSVSPADAEPTPATTLTVAPDANTPAANAGASPTDSAADSSSTDGAAVPIGAANAGVLPNSSGASTMHKIGGSVVALGAVAAFFLSM</sequence>
<evidence type="ECO:0000313" key="3">
    <source>
        <dbReference type="EMBL" id="GJE88686.1"/>
    </source>
</evidence>
<comment type="caution">
    <text evidence="3">The sequence shown here is derived from an EMBL/GenBank/DDBJ whole genome shotgun (WGS) entry which is preliminary data.</text>
</comment>
<dbReference type="EMBL" id="BPQB01000010">
    <property type="protein sequence ID" value="GJE88686.1"/>
    <property type="molecule type" value="Genomic_DNA"/>
</dbReference>
<feature type="compositionally biased region" description="Low complexity" evidence="1">
    <location>
        <begin position="126"/>
        <end position="137"/>
    </location>
</feature>
<dbReference type="PANTHER" id="PTHR37487:SF2">
    <property type="entry name" value="EXPRESSED PROTEIN"/>
    <property type="match status" value="1"/>
</dbReference>
<feature type="compositionally biased region" description="Low complexity" evidence="1">
    <location>
        <begin position="158"/>
        <end position="174"/>
    </location>
</feature>
<evidence type="ECO:0000256" key="2">
    <source>
        <dbReference type="SAM" id="SignalP"/>
    </source>
</evidence>
<dbReference type="OrthoDB" id="3259746at2759"/>
<dbReference type="PANTHER" id="PTHR37487">
    <property type="entry name" value="CHROMOSOME 1, WHOLE GENOME SHOTGUN SEQUENCE"/>
    <property type="match status" value="1"/>
</dbReference>
<evidence type="ECO:0000313" key="4">
    <source>
        <dbReference type="Proteomes" id="UP000703269"/>
    </source>
</evidence>
<reference evidence="3 4" key="1">
    <citation type="submission" date="2021-08" db="EMBL/GenBank/DDBJ databases">
        <title>Draft Genome Sequence of Phanerochaete sordida strain YK-624.</title>
        <authorList>
            <person name="Mori T."/>
            <person name="Dohra H."/>
            <person name="Suzuki T."/>
            <person name="Kawagishi H."/>
            <person name="Hirai H."/>
        </authorList>
    </citation>
    <scope>NUCLEOTIDE SEQUENCE [LARGE SCALE GENOMIC DNA]</scope>
    <source>
        <strain evidence="3 4">YK-624</strain>
    </source>
</reference>
<protein>
    <submittedName>
        <fullName evidence="3">Uncharacterized protein</fullName>
    </submittedName>
</protein>
<gene>
    <name evidence="3" type="ORF">PsYK624_047690</name>
</gene>
<dbReference type="AlphaFoldDB" id="A0A9P3G5K3"/>
<feature type="region of interest" description="Disordered" evidence="1">
    <location>
        <begin position="126"/>
        <end position="174"/>
    </location>
</feature>
<dbReference type="Proteomes" id="UP000703269">
    <property type="component" value="Unassembled WGS sequence"/>
</dbReference>
<feature type="signal peptide" evidence="2">
    <location>
        <begin position="1"/>
        <end position="22"/>
    </location>
</feature>
<proteinExistence type="predicted"/>
<organism evidence="3 4">
    <name type="scientific">Phanerochaete sordida</name>
    <dbReference type="NCBI Taxonomy" id="48140"/>
    <lineage>
        <taxon>Eukaryota</taxon>
        <taxon>Fungi</taxon>
        <taxon>Dikarya</taxon>
        <taxon>Basidiomycota</taxon>
        <taxon>Agaricomycotina</taxon>
        <taxon>Agaricomycetes</taxon>
        <taxon>Polyporales</taxon>
        <taxon>Phanerochaetaceae</taxon>
        <taxon>Phanerochaete</taxon>
    </lineage>
</organism>
<keyword evidence="2" id="KW-0732">Signal</keyword>
<keyword evidence="4" id="KW-1185">Reference proteome</keyword>
<name>A0A9P3G5K3_9APHY</name>